<organism evidence="2 4">
    <name type="scientific">Aneurinibacillus migulanus</name>
    <name type="common">Bacillus migulanus</name>
    <dbReference type="NCBI Taxonomy" id="47500"/>
    <lineage>
        <taxon>Bacteria</taxon>
        <taxon>Bacillati</taxon>
        <taxon>Bacillota</taxon>
        <taxon>Bacilli</taxon>
        <taxon>Bacillales</taxon>
        <taxon>Paenibacillaceae</taxon>
        <taxon>Aneurinibacillus group</taxon>
        <taxon>Aneurinibacillus</taxon>
    </lineage>
</organism>
<dbReference type="STRING" id="47500.AF333_17030"/>
<proteinExistence type="predicted"/>
<evidence type="ECO:0000313" key="5">
    <source>
        <dbReference type="Proteomes" id="UP000182836"/>
    </source>
</evidence>
<dbReference type="Proteomes" id="UP000037269">
    <property type="component" value="Unassembled WGS sequence"/>
</dbReference>
<evidence type="ECO:0000256" key="1">
    <source>
        <dbReference type="SAM" id="Phobius"/>
    </source>
</evidence>
<dbReference type="Proteomes" id="UP000182836">
    <property type="component" value="Unassembled WGS sequence"/>
</dbReference>
<name>A0A0D1YE00_ANEMI</name>
<keyword evidence="1" id="KW-1133">Transmembrane helix</keyword>
<protein>
    <submittedName>
        <fullName evidence="2">Uncharacterized protein</fullName>
    </submittedName>
</protein>
<keyword evidence="4" id="KW-1185">Reference proteome</keyword>
<dbReference type="EMBL" id="LGUG01000004">
    <property type="protein sequence ID" value="KON96930.1"/>
    <property type="molecule type" value="Genomic_DNA"/>
</dbReference>
<keyword evidence="1" id="KW-0472">Membrane</keyword>
<evidence type="ECO:0000313" key="4">
    <source>
        <dbReference type="Proteomes" id="UP000037269"/>
    </source>
</evidence>
<evidence type="ECO:0000313" key="3">
    <source>
        <dbReference type="EMBL" id="SDJ68370.1"/>
    </source>
</evidence>
<sequence>MFLQLMDAVKTSLIFGIQRFFEVGLIFAILCFIGTFFLPEVKLKGREYFDEAEQTFSFSCILDFCLVLADNNALYSKIAPK</sequence>
<accession>A0A0D1YE00</accession>
<evidence type="ECO:0000313" key="2">
    <source>
        <dbReference type="EMBL" id="KON96930.1"/>
    </source>
</evidence>
<dbReference type="PATRIC" id="fig|47500.8.peg.5600"/>
<gene>
    <name evidence="2" type="ORF">AF333_17030</name>
    <name evidence="3" type="ORF">SAMN04487909_12514</name>
</gene>
<keyword evidence="1" id="KW-0812">Transmembrane</keyword>
<reference evidence="2 4" key="1">
    <citation type="submission" date="2015-07" db="EMBL/GenBank/DDBJ databases">
        <title>Fjat-14205 dsm 2895.</title>
        <authorList>
            <person name="Liu B."/>
            <person name="Wang J."/>
            <person name="Zhu Y."/>
            <person name="Liu G."/>
            <person name="Chen Q."/>
            <person name="Chen Z."/>
            <person name="Lan J."/>
            <person name="Che J."/>
            <person name="Ge C."/>
            <person name="Shi H."/>
            <person name="Pan Z."/>
            <person name="Liu X."/>
        </authorList>
    </citation>
    <scope>NUCLEOTIDE SEQUENCE [LARGE SCALE GENOMIC DNA]</scope>
    <source>
        <strain evidence="2 4">DSM 2895</strain>
    </source>
</reference>
<dbReference type="EMBL" id="FNED01000025">
    <property type="protein sequence ID" value="SDJ68370.1"/>
    <property type="molecule type" value="Genomic_DNA"/>
</dbReference>
<feature type="transmembrane region" description="Helical" evidence="1">
    <location>
        <begin position="20"/>
        <end position="38"/>
    </location>
</feature>
<reference evidence="3 5" key="2">
    <citation type="submission" date="2016-10" db="EMBL/GenBank/DDBJ databases">
        <authorList>
            <person name="de Groot N.N."/>
        </authorList>
    </citation>
    <scope>NUCLEOTIDE SEQUENCE [LARGE SCALE GENOMIC DNA]</scope>
    <source>
        <strain evidence="3 5">DSM 2895</strain>
    </source>
</reference>
<dbReference type="RefSeq" id="WP_043065177.1">
    <property type="nucleotide sequence ID" value="NZ_BJOA01000241.1"/>
</dbReference>
<dbReference type="AlphaFoldDB" id="A0A0D1YE00"/>